<sequence>MGYRTPDLFFVIPSRASISTISQRFKHAPMRTFTSSSPAAHPCRHRFADIEGLHEGNQSYMLDAHSANSGLLYHPYLTAFRGLVEQNVKSNTQNIAESAVMQNQYAHVLATNGTSPTSPPEYLRALEHPSTCASKARTDNIHPHQRERHTPRERDRDLRAWVDARRRDGAGVRFGCDGGSAGEGCAAQPVSDGWGGVREENEYYCRL</sequence>
<reference evidence="2 3" key="1">
    <citation type="journal article" date="2020" name="ISME J.">
        <title>Uncovering the hidden diversity of litter-decomposition mechanisms in mushroom-forming fungi.</title>
        <authorList>
            <person name="Floudas D."/>
            <person name="Bentzer J."/>
            <person name="Ahren D."/>
            <person name="Johansson T."/>
            <person name="Persson P."/>
            <person name="Tunlid A."/>
        </authorList>
    </citation>
    <scope>NUCLEOTIDE SEQUENCE [LARGE SCALE GENOMIC DNA]</scope>
    <source>
        <strain evidence="2 3">CBS 101986</strain>
    </source>
</reference>
<gene>
    <name evidence="2" type="ORF">D9619_004181</name>
</gene>
<name>A0A8H5BPI8_9AGAR</name>
<accession>A0A8H5BPI8</accession>
<feature type="compositionally biased region" description="Basic and acidic residues" evidence="1">
    <location>
        <begin position="136"/>
        <end position="159"/>
    </location>
</feature>
<dbReference type="Proteomes" id="UP000567179">
    <property type="component" value="Unassembled WGS sequence"/>
</dbReference>
<protein>
    <submittedName>
        <fullName evidence="2">Uncharacterized protein</fullName>
    </submittedName>
</protein>
<comment type="caution">
    <text evidence="2">The sequence shown here is derived from an EMBL/GenBank/DDBJ whole genome shotgun (WGS) entry which is preliminary data.</text>
</comment>
<proteinExistence type="predicted"/>
<feature type="region of interest" description="Disordered" evidence="1">
    <location>
        <begin position="133"/>
        <end position="159"/>
    </location>
</feature>
<dbReference type="EMBL" id="JAACJJ010000014">
    <property type="protein sequence ID" value="KAF5326826.1"/>
    <property type="molecule type" value="Genomic_DNA"/>
</dbReference>
<evidence type="ECO:0000313" key="3">
    <source>
        <dbReference type="Proteomes" id="UP000567179"/>
    </source>
</evidence>
<dbReference type="AlphaFoldDB" id="A0A8H5BPI8"/>
<organism evidence="2 3">
    <name type="scientific">Psilocybe cf. subviscida</name>
    <dbReference type="NCBI Taxonomy" id="2480587"/>
    <lineage>
        <taxon>Eukaryota</taxon>
        <taxon>Fungi</taxon>
        <taxon>Dikarya</taxon>
        <taxon>Basidiomycota</taxon>
        <taxon>Agaricomycotina</taxon>
        <taxon>Agaricomycetes</taxon>
        <taxon>Agaricomycetidae</taxon>
        <taxon>Agaricales</taxon>
        <taxon>Agaricineae</taxon>
        <taxon>Strophariaceae</taxon>
        <taxon>Psilocybe</taxon>
    </lineage>
</organism>
<keyword evidence="3" id="KW-1185">Reference proteome</keyword>
<evidence type="ECO:0000313" key="2">
    <source>
        <dbReference type="EMBL" id="KAF5326826.1"/>
    </source>
</evidence>
<evidence type="ECO:0000256" key="1">
    <source>
        <dbReference type="SAM" id="MobiDB-lite"/>
    </source>
</evidence>